<evidence type="ECO:0000313" key="11">
    <source>
        <dbReference type="EMBL" id="SDY32853.1"/>
    </source>
</evidence>
<evidence type="ECO:0000256" key="8">
    <source>
        <dbReference type="ARBA" id="ARBA00029346"/>
    </source>
</evidence>
<dbReference type="Proteomes" id="UP000199652">
    <property type="component" value="Unassembled WGS sequence"/>
</dbReference>
<evidence type="ECO:0000256" key="5">
    <source>
        <dbReference type="ARBA" id="ARBA00022840"/>
    </source>
</evidence>
<keyword evidence="4 9" id="KW-0547">Nucleotide-binding</keyword>
<comment type="cofactor">
    <cofactor evidence="9">
        <name>Mg(2+)</name>
        <dbReference type="ChEBI" id="CHEBI:18420"/>
    </cofactor>
</comment>
<dbReference type="InterPro" id="IPR004821">
    <property type="entry name" value="Cyt_trans-like"/>
</dbReference>
<evidence type="ECO:0000256" key="9">
    <source>
        <dbReference type="HAMAP-Rule" id="MF_00151"/>
    </source>
</evidence>
<dbReference type="NCBIfam" id="TIGR01510">
    <property type="entry name" value="coaD_prev_kdtB"/>
    <property type="match status" value="1"/>
</dbReference>
<comment type="subunit">
    <text evidence="9">Homohexamer.</text>
</comment>
<sequence>MAKAVYPGSFDPMTTGHLDIIRRASAIFDEIVVCVMVNTTKQYLFPLEQRIALLESVLSDRGNIQVDHYEGLLMDYVVDRGIDVVIKGLRNNRDFEYENNMEFFNKRMAKDIDTVYLMASHEHEYISSSAVRELLGFGGDISGLVPPEVEAALRLK</sequence>
<dbReference type="InterPro" id="IPR001980">
    <property type="entry name" value="PPAT"/>
</dbReference>
<proteinExistence type="inferred from homology"/>
<dbReference type="PANTHER" id="PTHR21342">
    <property type="entry name" value="PHOSPHOPANTETHEINE ADENYLYLTRANSFERASE"/>
    <property type="match status" value="1"/>
</dbReference>
<evidence type="ECO:0000256" key="7">
    <source>
        <dbReference type="ARBA" id="ARBA00022993"/>
    </source>
</evidence>
<evidence type="ECO:0000313" key="12">
    <source>
        <dbReference type="Proteomes" id="UP000199652"/>
    </source>
</evidence>
<feature type="binding site" evidence="9">
    <location>
        <position position="98"/>
    </location>
    <ligand>
        <name>ATP</name>
        <dbReference type="ChEBI" id="CHEBI:30616"/>
    </ligand>
</feature>
<dbReference type="GO" id="GO:0005524">
    <property type="term" value="F:ATP binding"/>
    <property type="evidence" value="ECO:0007669"/>
    <property type="project" value="UniProtKB-KW"/>
</dbReference>
<keyword evidence="6 9" id="KW-0460">Magnesium</keyword>
<organism evidence="11 12">
    <name type="scientific">Eubacterium barkeri</name>
    <name type="common">Clostridium barkeri</name>
    <dbReference type="NCBI Taxonomy" id="1528"/>
    <lineage>
        <taxon>Bacteria</taxon>
        <taxon>Bacillati</taxon>
        <taxon>Bacillota</taxon>
        <taxon>Clostridia</taxon>
        <taxon>Eubacteriales</taxon>
        <taxon>Eubacteriaceae</taxon>
        <taxon>Eubacterium</taxon>
    </lineage>
</organism>
<dbReference type="PANTHER" id="PTHR21342:SF1">
    <property type="entry name" value="PHOSPHOPANTETHEINE ADENYLYLTRANSFERASE"/>
    <property type="match status" value="1"/>
</dbReference>
<dbReference type="GO" id="GO:0015937">
    <property type="term" value="P:coenzyme A biosynthetic process"/>
    <property type="evidence" value="ECO:0007669"/>
    <property type="project" value="UniProtKB-UniRule"/>
</dbReference>
<keyword evidence="7 9" id="KW-0173">Coenzyme A biosynthesis</keyword>
<comment type="pathway">
    <text evidence="9">Cofactor biosynthesis; coenzyme A biosynthesis; CoA from (R)-pantothenate: step 4/5.</text>
</comment>
<keyword evidence="3 9" id="KW-0548">Nucleotidyltransferase</keyword>
<keyword evidence="1 9" id="KW-0963">Cytoplasm</keyword>
<dbReference type="InterPro" id="IPR014729">
    <property type="entry name" value="Rossmann-like_a/b/a_fold"/>
</dbReference>
<feature type="domain" description="Cytidyltransferase-like" evidence="10">
    <location>
        <begin position="5"/>
        <end position="133"/>
    </location>
</feature>
<gene>
    <name evidence="9" type="primary">coaD</name>
    <name evidence="11" type="ORF">SAMN04488579_1268</name>
</gene>
<comment type="similarity">
    <text evidence="9">Belongs to the bacterial CoaD family.</text>
</comment>
<feature type="binding site" evidence="9">
    <location>
        <begin position="123"/>
        <end position="129"/>
    </location>
    <ligand>
        <name>ATP</name>
        <dbReference type="ChEBI" id="CHEBI:30616"/>
    </ligand>
</feature>
<feature type="binding site" evidence="9">
    <location>
        <position position="17"/>
    </location>
    <ligand>
        <name>ATP</name>
        <dbReference type="ChEBI" id="CHEBI:30616"/>
    </ligand>
</feature>
<feature type="binding site" evidence="9">
    <location>
        <position position="9"/>
    </location>
    <ligand>
        <name>substrate</name>
    </ligand>
</feature>
<feature type="site" description="Transition state stabilizer" evidence="9">
    <location>
        <position position="17"/>
    </location>
</feature>
<dbReference type="STRING" id="1528.SAMN04488579_1268"/>
<evidence type="ECO:0000256" key="6">
    <source>
        <dbReference type="ARBA" id="ARBA00022842"/>
    </source>
</evidence>
<dbReference type="EMBL" id="FNOU01000026">
    <property type="protein sequence ID" value="SDY32853.1"/>
    <property type="molecule type" value="Genomic_DNA"/>
</dbReference>
<keyword evidence="5 9" id="KW-0067">ATP-binding</keyword>
<name>A0A1H3IYL7_EUBBA</name>
<dbReference type="RefSeq" id="WP_090246817.1">
    <property type="nucleotide sequence ID" value="NZ_FNOU01000026.1"/>
</dbReference>
<feature type="binding site" evidence="9">
    <location>
        <position position="73"/>
    </location>
    <ligand>
        <name>substrate</name>
    </ligand>
</feature>
<feature type="binding site" evidence="9">
    <location>
        <begin position="88"/>
        <end position="90"/>
    </location>
    <ligand>
        <name>ATP</name>
        <dbReference type="ChEBI" id="CHEBI:30616"/>
    </ligand>
</feature>
<dbReference type="AlphaFoldDB" id="A0A1H3IYL7"/>
<feature type="binding site" evidence="9">
    <location>
        <begin position="9"/>
        <end position="10"/>
    </location>
    <ligand>
        <name>ATP</name>
        <dbReference type="ChEBI" id="CHEBI:30616"/>
    </ligand>
</feature>
<dbReference type="NCBIfam" id="TIGR00125">
    <property type="entry name" value="cyt_tran_rel"/>
    <property type="match status" value="1"/>
</dbReference>
<reference evidence="12" key="1">
    <citation type="submission" date="2016-10" db="EMBL/GenBank/DDBJ databases">
        <authorList>
            <person name="Varghese N."/>
            <person name="Submissions S."/>
        </authorList>
    </citation>
    <scope>NUCLEOTIDE SEQUENCE [LARGE SCALE GENOMIC DNA]</scope>
    <source>
        <strain evidence="12">VPI 5359</strain>
    </source>
</reference>
<dbReference type="Gene3D" id="3.40.50.620">
    <property type="entry name" value="HUPs"/>
    <property type="match status" value="1"/>
</dbReference>
<dbReference type="HAMAP" id="MF_00151">
    <property type="entry name" value="PPAT_bact"/>
    <property type="match status" value="1"/>
</dbReference>
<dbReference type="CDD" id="cd02163">
    <property type="entry name" value="PPAT"/>
    <property type="match status" value="1"/>
</dbReference>
<evidence type="ECO:0000256" key="4">
    <source>
        <dbReference type="ARBA" id="ARBA00022741"/>
    </source>
</evidence>
<dbReference type="GO" id="GO:0005737">
    <property type="term" value="C:cytoplasm"/>
    <property type="evidence" value="ECO:0007669"/>
    <property type="project" value="UniProtKB-SubCell"/>
</dbReference>
<dbReference type="EC" id="2.7.7.3" evidence="9"/>
<dbReference type="Pfam" id="PF01467">
    <property type="entry name" value="CTP_transf_like"/>
    <property type="match status" value="1"/>
</dbReference>
<evidence type="ECO:0000256" key="2">
    <source>
        <dbReference type="ARBA" id="ARBA00022679"/>
    </source>
</evidence>
<comment type="function">
    <text evidence="9">Reversibly transfers an adenylyl group from ATP to 4'-phosphopantetheine, yielding dephospho-CoA (dPCoA) and pyrophosphate.</text>
</comment>
<evidence type="ECO:0000256" key="3">
    <source>
        <dbReference type="ARBA" id="ARBA00022695"/>
    </source>
</evidence>
<evidence type="ECO:0000256" key="1">
    <source>
        <dbReference type="ARBA" id="ARBA00022490"/>
    </source>
</evidence>
<dbReference type="GO" id="GO:0004595">
    <property type="term" value="F:pantetheine-phosphate adenylyltransferase activity"/>
    <property type="evidence" value="ECO:0007669"/>
    <property type="project" value="UniProtKB-UniRule"/>
</dbReference>
<accession>A0A1H3IYL7</accession>
<protein>
    <recommendedName>
        <fullName evidence="9">Phosphopantetheine adenylyltransferase</fullName>
        <ecNumber evidence="9">2.7.7.3</ecNumber>
    </recommendedName>
    <alternativeName>
        <fullName evidence="9">Dephospho-CoA pyrophosphorylase</fullName>
    </alternativeName>
    <alternativeName>
        <fullName evidence="9">Pantetheine-phosphate adenylyltransferase</fullName>
        <shortName evidence="9">PPAT</shortName>
    </alternativeName>
</protein>
<evidence type="ECO:0000259" key="10">
    <source>
        <dbReference type="Pfam" id="PF01467"/>
    </source>
</evidence>
<comment type="catalytic activity">
    <reaction evidence="8 9">
        <text>(R)-4'-phosphopantetheine + ATP + H(+) = 3'-dephospho-CoA + diphosphate</text>
        <dbReference type="Rhea" id="RHEA:19801"/>
        <dbReference type="ChEBI" id="CHEBI:15378"/>
        <dbReference type="ChEBI" id="CHEBI:30616"/>
        <dbReference type="ChEBI" id="CHEBI:33019"/>
        <dbReference type="ChEBI" id="CHEBI:57328"/>
        <dbReference type="ChEBI" id="CHEBI:61723"/>
        <dbReference type="EC" id="2.7.7.3"/>
    </reaction>
</comment>
<comment type="subcellular location">
    <subcellularLocation>
        <location evidence="9">Cytoplasm</location>
    </subcellularLocation>
</comment>
<keyword evidence="2 9" id="KW-0808">Transferase</keyword>
<keyword evidence="12" id="KW-1185">Reference proteome</keyword>
<dbReference type="UniPathway" id="UPA00241">
    <property type="reaction ID" value="UER00355"/>
</dbReference>
<dbReference type="OrthoDB" id="9806661at2"/>
<feature type="binding site" evidence="9">
    <location>
        <position position="87"/>
    </location>
    <ligand>
        <name>substrate</name>
    </ligand>
</feature>
<dbReference type="PRINTS" id="PR01020">
    <property type="entry name" value="LPSBIOSNTHSS"/>
</dbReference>
<feature type="binding site" evidence="9">
    <location>
        <position position="41"/>
    </location>
    <ligand>
        <name>substrate</name>
    </ligand>
</feature>
<dbReference type="SUPFAM" id="SSF52374">
    <property type="entry name" value="Nucleotidylyl transferase"/>
    <property type="match status" value="1"/>
</dbReference>